<sequence>MGDHDNKSADTPAPVVNEHTADEDSSGVGSTSGNEADQKVGDVRNQNHEAVSNSSEEQEEDPSGTSEPRSSTSDTVGSSDGSGTPGSFDGRDTGPDRFTPEGQGGSVEKEGETAKHPRLEAAKDVGKEFLKAAVYDEVARKLGAPMLADDLRVAVETTGRYEAGKVLNALDRLRHRAGDRDTGAALSAEPFYRRVTMTRDDVKEREGKVAAGLADGTIEDGGEDAAREQITDEILEQKARHGDYFSAELKGSLEATTGHSLAPDWYDDRGESRVYAVTPLSDTPFAVGTTAPILRDHGFSSTHVGGDEQVFAMVGRADPVRDQWDVHPVALTPDEHARYVDRGLYSEPGYDERGDIKVVHGHRDDPRDATVTAFNLEAGQSPSRDMLVGEWSKFAGNVEMRRTRPAGD</sequence>
<feature type="compositionally biased region" description="Low complexity" evidence="1">
    <location>
        <begin position="70"/>
        <end position="88"/>
    </location>
</feature>
<protein>
    <submittedName>
        <fullName evidence="2">Uncharacterized protein</fullName>
    </submittedName>
</protein>
<dbReference type="RefSeq" id="WP_378034912.1">
    <property type="nucleotide sequence ID" value="NZ_JBHSIV010000004.1"/>
</dbReference>
<feature type="compositionally biased region" description="Basic and acidic residues" evidence="1">
    <location>
        <begin position="36"/>
        <end position="47"/>
    </location>
</feature>
<feature type="compositionally biased region" description="Basic and acidic residues" evidence="1">
    <location>
        <begin position="107"/>
        <end position="121"/>
    </location>
</feature>
<organism evidence="2 3">
    <name type="scientific">Actinomycetospora atypica</name>
    <dbReference type="NCBI Taxonomy" id="1290095"/>
    <lineage>
        <taxon>Bacteria</taxon>
        <taxon>Bacillati</taxon>
        <taxon>Actinomycetota</taxon>
        <taxon>Actinomycetes</taxon>
        <taxon>Pseudonocardiales</taxon>
        <taxon>Pseudonocardiaceae</taxon>
        <taxon>Actinomycetospora</taxon>
    </lineage>
</organism>
<dbReference type="EMBL" id="JBHSIV010000004">
    <property type="protein sequence ID" value="MFC5061558.1"/>
    <property type="molecule type" value="Genomic_DNA"/>
</dbReference>
<evidence type="ECO:0000256" key="1">
    <source>
        <dbReference type="SAM" id="MobiDB-lite"/>
    </source>
</evidence>
<reference evidence="3" key="1">
    <citation type="journal article" date="2019" name="Int. J. Syst. Evol. Microbiol.">
        <title>The Global Catalogue of Microorganisms (GCM) 10K type strain sequencing project: providing services to taxonomists for standard genome sequencing and annotation.</title>
        <authorList>
            <consortium name="The Broad Institute Genomics Platform"/>
            <consortium name="The Broad Institute Genome Sequencing Center for Infectious Disease"/>
            <person name="Wu L."/>
            <person name="Ma J."/>
        </authorList>
    </citation>
    <scope>NUCLEOTIDE SEQUENCE [LARGE SCALE GENOMIC DNA]</scope>
    <source>
        <strain evidence="3">CGMCC 4.7093</strain>
    </source>
</reference>
<evidence type="ECO:0000313" key="3">
    <source>
        <dbReference type="Proteomes" id="UP001595947"/>
    </source>
</evidence>
<feature type="compositionally biased region" description="Basic and acidic residues" evidence="1">
    <location>
        <begin position="89"/>
        <end position="99"/>
    </location>
</feature>
<feature type="region of interest" description="Disordered" evidence="1">
    <location>
        <begin position="1"/>
        <end position="121"/>
    </location>
</feature>
<gene>
    <name evidence="2" type="ORF">ACFPBZ_05025</name>
</gene>
<comment type="caution">
    <text evidence="2">The sequence shown here is derived from an EMBL/GenBank/DDBJ whole genome shotgun (WGS) entry which is preliminary data.</text>
</comment>
<name>A0ABV9YHQ0_9PSEU</name>
<keyword evidence="3" id="KW-1185">Reference proteome</keyword>
<proteinExistence type="predicted"/>
<evidence type="ECO:0000313" key="2">
    <source>
        <dbReference type="EMBL" id="MFC5061558.1"/>
    </source>
</evidence>
<accession>A0ABV9YHQ0</accession>
<dbReference type="Proteomes" id="UP001595947">
    <property type="component" value="Unassembled WGS sequence"/>
</dbReference>